<dbReference type="Proteomes" id="UP001229386">
    <property type="component" value="Chromosome"/>
</dbReference>
<organism evidence="2 4">
    <name type="scientific">Enterobacter hormaechei</name>
    <dbReference type="NCBI Taxonomy" id="158836"/>
    <lineage>
        <taxon>Bacteria</taxon>
        <taxon>Pseudomonadati</taxon>
        <taxon>Pseudomonadota</taxon>
        <taxon>Gammaproteobacteria</taxon>
        <taxon>Enterobacterales</taxon>
        <taxon>Enterobacteriaceae</taxon>
        <taxon>Enterobacter</taxon>
        <taxon>Enterobacter cloacae complex</taxon>
    </lineage>
</organism>
<dbReference type="EMBL" id="JADIXG010000031">
    <property type="protein sequence ID" value="MBF1972135.1"/>
    <property type="molecule type" value="Genomic_DNA"/>
</dbReference>
<protein>
    <submittedName>
        <fullName evidence="2">Uncharacterized protein</fullName>
    </submittedName>
</protein>
<evidence type="ECO:0000313" key="3">
    <source>
        <dbReference type="Proteomes" id="UP000662438"/>
    </source>
</evidence>
<dbReference type="EMBL" id="CP126746">
    <property type="protein sequence ID" value="WMB13313.1"/>
    <property type="molecule type" value="Genomic_DNA"/>
</dbReference>
<dbReference type="RefSeq" id="WP_006810614.1">
    <property type="nucleotide sequence ID" value="NZ_CAIZUP010000005.1"/>
</dbReference>
<evidence type="ECO:0000313" key="2">
    <source>
        <dbReference type="EMBL" id="WMB13313.1"/>
    </source>
</evidence>
<dbReference type="Proteomes" id="UP000662438">
    <property type="component" value="Unassembled WGS sequence"/>
</dbReference>
<reference evidence="1 3" key="1">
    <citation type="submission" date="2020-10" db="EMBL/GenBank/DDBJ databases">
        <title>Genomic surveiliance of eskapee pathogens from blood stream infections in KZN.</title>
        <authorList>
            <person name="Hetsa B.A."/>
            <person name="Amoako D.G."/>
            <person name="Akebe A.L.K."/>
            <person name="Essack S."/>
        </authorList>
    </citation>
    <scope>NUCLEOTIDE SEQUENCE [LARGE SCALE GENOMIC DNA]</scope>
    <source>
        <strain evidence="1 3">E6</strain>
    </source>
</reference>
<proteinExistence type="predicted"/>
<accession>A0AAX3Z889</accession>
<evidence type="ECO:0000313" key="1">
    <source>
        <dbReference type="EMBL" id="MBF1972135.1"/>
    </source>
</evidence>
<sequence>MHIFTPEKESCAKTSVTARTQKKVTPVSGEQKECQVAEAGFLKGMTQGTAGNDSEWYSAAL</sequence>
<dbReference type="AlphaFoldDB" id="A0AAX3Z889"/>
<dbReference type="GeneID" id="93199395"/>
<evidence type="ECO:0000313" key="4">
    <source>
        <dbReference type="Proteomes" id="UP001229386"/>
    </source>
</evidence>
<reference evidence="2" key="2">
    <citation type="journal article" date="2023" name="J. Antimicrob. Chemother.">
        <title>Emergence of OXA-48-producing Enterobacter hormaechei in a Swiss companion animal clinic and their genetic relationship to clinical human isolates.</title>
        <authorList>
            <person name="Dona V."/>
            <person name="Nordmann P."/>
            <person name="Kittl S."/>
            <person name="Schuller S."/>
            <person name="Bouvier M."/>
            <person name="Poirel L."/>
            <person name="Endimiani A."/>
            <person name="Perreten V."/>
        </authorList>
    </citation>
    <scope>NUCLEOTIDE SEQUENCE</scope>
    <source>
        <strain evidence="2">Ehh_25</strain>
    </source>
</reference>
<gene>
    <name evidence="1" type="ORF">ISX34_19995</name>
    <name evidence="2" type="ORF">QPR60_10930</name>
</gene>
<name>A0AAX3Z889_9ENTR</name>